<feature type="compositionally biased region" description="Acidic residues" evidence="1">
    <location>
        <begin position="402"/>
        <end position="417"/>
    </location>
</feature>
<dbReference type="STRING" id="94130.A0A2Z6QBC7"/>
<name>A0A2Z6QBC7_9GLOM</name>
<dbReference type="AlphaFoldDB" id="A0A2Z6QBC7"/>
<gene>
    <name evidence="2" type="ORF">RclHR1_13980005</name>
</gene>
<evidence type="ECO:0000256" key="1">
    <source>
        <dbReference type="SAM" id="MobiDB-lite"/>
    </source>
</evidence>
<evidence type="ECO:0000313" key="3">
    <source>
        <dbReference type="Proteomes" id="UP000247702"/>
    </source>
</evidence>
<comment type="caution">
    <text evidence="2">The sequence shown here is derived from an EMBL/GenBank/DDBJ whole genome shotgun (WGS) entry which is preliminary data.</text>
</comment>
<dbReference type="Proteomes" id="UP000247702">
    <property type="component" value="Unassembled WGS sequence"/>
</dbReference>
<dbReference type="EMBL" id="BEXD01000444">
    <property type="protein sequence ID" value="GBB87487.1"/>
    <property type="molecule type" value="Genomic_DNA"/>
</dbReference>
<sequence>MQIEYNLLRQENSNKLFRLSDRKNIWAELASARPNNLPTAIKGHHEWDSNAISYKIDKSSAVITFIEVEHQKRLSARYCIEKFCSLITIIKETDFIAVATFQNLDTEEIENLKFDHERFIPDTIALKRFYMQNIYSKDMDDKIWDNLCNKKFIKHFSSLEPQKHFLQLSHFQKQGYNEKSSRAKVTSDLNSAIKAINAIAKNWCGYKIGKKKVKGIIYDKMLENLSMLRKQRSEETGLQLSEIIRKYLQVKTQKAVKVYNLFEKVGVDKIKYIIIYTANAISELINDKLQKIIGNYSHCEHPKESHHMLPKDESLISEISAKSSSQNSAEVSELIAPIPVTHGSNSLGNSSFTLQITSFETENHIDYDDVYFDNPMVHSSEQKEMNEVKIDDDSDCSHNNNSEEEMPDESDESDDDGYNGYGRYNEYGERDRGYYYHDRRYESKVSPMMSPIIFPITA</sequence>
<reference evidence="2 3" key="1">
    <citation type="submission" date="2017-11" db="EMBL/GenBank/DDBJ databases">
        <title>The genome of Rhizophagus clarus HR1 reveals common genetic basis of auxotrophy among arbuscular mycorrhizal fungi.</title>
        <authorList>
            <person name="Kobayashi Y."/>
        </authorList>
    </citation>
    <scope>NUCLEOTIDE SEQUENCE [LARGE SCALE GENOMIC DNA]</scope>
    <source>
        <strain evidence="2 3">HR1</strain>
    </source>
</reference>
<protein>
    <submittedName>
        <fullName evidence="2">Uncharacterized protein</fullName>
    </submittedName>
</protein>
<keyword evidence="3" id="KW-1185">Reference proteome</keyword>
<evidence type="ECO:0000313" key="2">
    <source>
        <dbReference type="EMBL" id="GBB87487.1"/>
    </source>
</evidence>
<feature type="region of interest" description="Disordered" evidence="1">
    <location>
        <begin position="387"/>
        <end position="429"/>
    </location>
</feature>
<organism evidence="2 3">
    <name type="scientific">Rhizophagus clarus</name>
    <dbReference type="NCBI Taxonomy" id="94130"/>
    <lineage>
        <taxon>Eukaryota</taxon>
        <taxon>Fungi</taxon>
        <taxon>Fungi incertae sedis</taxon>
        <taxon>Mucoromycota</taxon>
        <taxon>Glomeromycotina</taxon>
        <taxon>Glomeromycetes</taxon>
        <taxon>Glomerales</taxon>
        <taxon>Glomeraceae</taxon>
        <taxon>Rhizophagus</taxon>
    </lineage>
</organism>
<accession>A0A2Z6QBC7</accession>
<proteinExistence type="predicted"/>